<dbReference type="GO" id="GO:0005886">
    <property type="term" value="C:plasma membrane"/>
    <property type="evidence" value="ECO:0007669"/>
    <property type="project" value="UniProtKB-SubCell"/>
</dbReference>
<evidence type="ECO:0000256" key="6">
    <source>
        <dbReference type="SAM" id="Phobius"/>
    </source>
</evidence>
<accession>A0A2M8J4L6</accession>
<evidence type="ECO:0000313" key="7">
    <source>
        <dbReference type="EMBL" id="PJE37708.1"/>
    </source>
</evidence>
<comment type="subcellular location">
    <subcellularLocation>
        <location evidence="1">Cell membrane</location>
        <topology evidence="1">Multi-pass membrane protein</topology>
    </subcellularLocation>
</comment>
<evidence type="ECO:0000256" key="5">
    <source>
        <dbReference type="ARBA" id="ARBA00023136"/>
    </source>
</evidence>
<feature type="transmembrane region" description="Helical" evidence="6">
    <location>
        <begin position="29"/>
        <end position="47"/>
    </location>
</feature>
<feature type="transmembrane region" description="Helical" evidence="6">
    <location>
        <begin position="157"/>
        <end position="175"/>
    </location>
</feature>
<evidence type="ECO:0000256" key="1">
    <source>
        <dbReference type="ARBA" id="ARBA00004651"/>
    </source>
</evidence>
<dbReference type="Proteomes" id="UP000231553">
    <property type="component" value="Unassembled WGS sequence"/>
</dbReference>
<dbReference type="EMBL" id="PGTB01000010">
    <property type="protein sequence ID" value="PJE37708.1"/>
    <property type="molecule type" value="Genomic_DNA"/>
</dbReference>
<gene>
    <name evidence="7" type="ORF">CVM52_05550</name>
</gene>
<proteinExistence type="predicted"/>
<evidence type="ECO:0000256" key="3">
    <source>
        <dbReference type="ARBA" id="ARBA00022692"/>
    </source>
</evidence>
<evidence type="ECO:0008006" key="9">
    <source>
        <dbReference type="Google" id="ProtNLM"/>
    </source>
</evidence>
<keyword evidence="4 6" id="KW-1133">Transmembrane helix</keyword>
<dbReference type="InterPro" id="IPR002797">
    <property type="entry name" value="Polysacc_synth"/>
</dbReference>
<dbReference type="RefSeq" id="WP_100161556.1">
    <property type="nucleotide sequence ID" value="NZ_PGTB01000010.1"/>
</dbReference>
<protein>
    <recommendedName>
        <fullName evidence="9">Polysaccharide biosynthesis protein</fullName>
    </recommendedName>
</protein>
<evidence type="ECO:0000256" key="2">
    <source>
        <dbReference type="ARBA" id="ARBA00022475"/>
    </source>
</evidence>
<reference evidence="7 8" key="1">
    <citation type="journal article" date="2018" name="Int. J. Syst. Evol. Microbiol.">
        <title>Pseudooceanicola lipolyticus sp. nov., a marine alphaproteobacterium, reclassification of Oceanicola flagellatus as Pseudooceanicola flagellatus comb. nov. and emended description of the genus Pseudooceanicola.</title>
        <authorList>
            <person name="Huang M.-M."/>
            <person name="Guo L.-L."/>
            <person name="Wu Y.-H."/>
            <person name="Lai Q.-L."/>
            <person name="Shao Z.-Z."/>
            <person name="Wang C.-S."/>
            <person name="Wu M."/>
            <person name="Xu X.-W."/>
        </authorList>
    </citation>
    <scope>NUCLEOTIDE SEQUENCE [LARGE SCALE GENOMIC DNA]</scope>
    <source>
        <strain evidence="7 8">157</strain>
    </source>
</reference>
<organism evidence="7 8">
    <name type="scientific">Pseudooceanicola lipolyticus</name>
    <dbReference type="NCBI Taxonomy" id="2029104"/>
    <lineage>
        <taxon>Bacteria</taxon>
        <taxon>Pseudomonadati</taxon>
        <taxon>Pseudomonadota</taxon>
        <taxon>Alphaproteobacteria</taxon>
        <taxon>Rhodobacterales</taxon>
        <taxon>Paracoccaceae</taxon>
        <taxon>Pseudooceanicola</taxon>
    </lineage>
</organism>
<feature type="transmembrane region" description="Helical" evidence="6">
    <location>
        <begin position="337"/>
        <end position="357"/>
    </location>
</feature>
<dbReference type="AlphaFoldDB" id="A0A2M8J4L6"/>
<feature type="transmembrane region" description="Helical" evidence="6">
    <location>
        <begin position="298"/>
        <end position="325"/>
    </location>
</feature>
<dbReference type="Pfam" id="PF01943">
    <property type="entry name" value="Polysacc_synt"/>
    <property type="match status" value="1"/>
</dbReference>
<feature type="transmembrane region" description="Helical" evidence="6">
    <location>
        <begin position="93"/>
        <end position="114"/>
    </location>
</feature>
<keyword evidence="2" id="KW-1003">Cell membrane</keyword>
<feature type="transmembrane region" description="Helical" evidence="6">
    <location>
        <begin position="181"/>
        <end position="199"/>
    </location>
</feature>
<evidence type="ECO:0000256" key="4">
    <source>
        <dbReference type="ARBA" id="ARBA00022989"/>
    </source>
</evidence>
<dbReference type="OrthoDB" id="8444362at2"/>
<keyword evidence="8" id="KW-1185">Reference proteome</keyword>
<sequence>MTISTTPQANALSPEHGPRSGFANFRSIVIGRLFSALSVWLAIVALTKMSDPATVGMYALAQAICIPIAEVSKMSLREVRSSDHSGQFVFGDYLGLRLLAVLVALALMMLFGFLQSDSAVMLMVMLLYAVARGAELISDMIYGLFQAHERMEYIGRSLCMLGPLSLCLLVAGYWLTGSLAVAVLGQLVAHIAVLGLYDLRLGLRRARLVGDVFLPRFLPSALSRLARHALPLTVSTLLIISALYFPRIAVEHELGLTGLGLFAAIFAMAMAPDRLVNAMGVAVSVRLARHYAARHHAAFLRLLAGLATTVAICGSVGIALCVLYGEAILRFVYTEDYARYGTLLVLLVTAATLRGVANILRYGVVAARRFWWLGAQNAAAALVAIAACLILIPRYGLTGAGMAMVLVFAIQLFVVLGALIHAVKFPSQKEPCR</sequence>
<feature type="transmembrane region" description="Helical" evidence="6">
    <location>
        <begin position="369"/>
        <end position="392"/>
    </location>
</feature>
<dbReference type="PANTHER" id="PTHR30250:SF11">
    <property type="entry name" value="O-ANTIGEN TRANSPORTER-RELATED"/>
    <property type="match status" value="1"/>
</dbReference>
<keyword evidence="5 6" id="KW-0472">Membrane</keyword>
<dbReference type="InterPro" id="IPR050833">
    <property type="entry name" value="Poly_Biosynth_Transport"/>
</dbReference>
<comment type="caution">
    <text evidence="7">The sequence shown here is derived from an EMBL/GenBank/DDBJ whole genome shotgun (WGS) entry which is preliminary data.</text>
</comment>
<evidence type="ECO:0000313" key="8">
    <source>
        <dbReference type="Proteomes" id="UP000231553"/>
    </source>
</evidence>
<dbReference type="PANTHER" id="PTHR30250">
    <property type="entry name" value="PST FAMILY PREDICTED COLANIC ACID TRANSPORTER"/>
    <property type="match status" value="1"/>
</dbReference>
<feature type="transmembrane region" description="Helical" evidence="6">
    <location>
        <begin position="257"/>
        <end position="277"/>
    </location>
</feature>
<feature type="transmembrane region" description="Helical" evidence="6">
    <location>
        <begin position="398"/>
        <end position="423"/>
    </location>
</feature>
<feature type="transmembrane region" description="Helical" evidence="6">
    <location>
        <begin position="225"/>
        <end position="245"/>
    </location>
</feature>
<name>A0A2M8J4L6_9RHOB</name>
<keyword evidence="3 6" id="KW-0812">Transmembrane</keyword>